<name>E4Z6H1_OIKDI</name>
<organism evidence="1">
    <name type="scientific">Oikopleura dioica</name>
    <name type="common">Tunicate</name>
    <dbReference type="NCBI Taxonomy" id="34765"/>
    <lineage>
        <taxon>Eukaryota</taxon>
        <taxon>Metazoa</taxon>
        <taxon>Chordata</taxon>
        <taxon>Tunicata</taxon>
        <taxon>Appendicularia</taxon>
        <taxon>Copelata</taxon>
        <taxon>Oikopleuridae</taxon>
        <taxon>Oikopleura</taxon>
    </lineage>
</organism>
<gene>
    <name evidence="1" type="ORF">GSOID_T00027886001</name>
</gene>
<evidence type="ECO:0000313" key="1">
    <source>
        <dbReference type="EMBL" id="CBY43299.1"/>
    </source>
</evidence>
<reference evidence="1" key="1">
    <citation type="journal article" date="2010" name="Science">
        <title>Plasticity of animal genome architecture unmasked by rapid evolution of a pelagic tunicate.</title>
        <authorList>
            <person name="Denoeud F."/>
            <person name="Henriet S."/>
            <person name="Mungpakdee S."/>
            <person name="Aury J.M."/>
            <person name="Da Silva C."/>
            <person name="Brinkmann H."/>
            <person name="Mikhaleva J."/>
            <person name="Olsen L.C."/>
            <person name="Jubin C."/>
            <person name="Canestro C."/>
            <person name="Bouquet J.M."/>
            <person name="Danks G."/>
            <person name="Poulain J."/>
            <person name="Campsteijn C."/>
            <person name="Adamski M."/>
            <person name="Cross I."/>
            <person name="Yadetie F."/>
            <person name="Muffato M."/>
            <person name="Louis A."/>
            <person name="Butcher S."/>
            <person name="Tsagkogeorga G."/>
            <person name="Konrad A."/>
            <person name="Singh S."/>
            <person name="Jensen M.F."/>
            <person name="Cong E.H."/>
            <person name="Eikeseth-Otteraa H."/>
            <person name="Noel B."/>
            <person name="Anthouard V."/>
            <person name="Porcel B.M."/>
            <person name="Kachouri-Lafond R."/>
            <person name="Nishino A."/>
            <person name="Ugolini M."/>
            <person name="Chourrout P."/>
            <person name="Nishida H."/>
            <person name="Aasland R."/>
            <person name="Huzurbazar S."/>
            <person name="Westhof E."/>
            <person name="Delsuc F."/>
            <person name="Lehrach H."/>
            <person name="Reinhardt R."/>
            <person name="Weissenbach J."/>
            <person name="Roy S.W."/>
            <person name="Artiguenave F."/>
            <person name="Postlethwait J.H."/>
            <person name="Manak J.R."/>
            <person name="Thompson E.M."/>
            <person name="Jaillon O."/>
            <person name="Du Pasquier L."/>
            <person name="Boudinot P."/>
            <person name="Liberles D.A."/>
            <person name="Volff J.N."/>
            <person name="Philippe H."/>
            <person name="Lenhard B."/>
            <person name="Roest Crollius H."/>
            <person name="Wincker P."/>
            <person name="Chourrout D."/>
        </authorList>
    </citation>
    <scope>NUCLEOTIDE SEQUENCE [LARGE SCALE GENOMIC DNA]</scope>
</reference>
<dbReference type="EMBL" id="FN658077">
    <property type="protein sequence ID" value="CBY43299.1"/>
    <property type="molecule type" value="Genomic_DNA"/>
</dbReference>
<dbReference type="AlphaFoldDB" id="E4Z6H1"/>
<sequence length="369" mass="43324">MHLCCICAEKARKTAGSKTTKSVEFSLPGDEKIPTAFVKVKKLGDERECNFHYENELIPELYKYYCSDCAAVKLLRDPSIKESDHVFVNERVREEEPCSNYRLWLQFTALVNEMLRRKHHFMAQHSIILSSRETFLNALETFVKTHIQLPLNLQDYKRDRAMLQKYVNNKFEFGQTPRRAKEDLETIEMLRARPVIDEDENFIQISQMLIGKTRMETIPLSASAFAYFFYKSEMEIIMELALQKCTDKITYWDKKIEKWIAKRTTYFSVLAKNPESTAQHYSATLGELQAEAIEMHSDKTCDKIIVPFYFDSSYMKKTFVKHWTKVGLSDIRRTFRDQVARVWSKNGVDLDRMDQKFKIKTNSLSAVEL</sequence>
<proteinExistence type="predicted"/>
<dbReference type="Proteomes" id="UP000011014">
    <property type="component" value="Unassembled WGS sequence"/>
</dbReference>
<accession>E4Z6H1</accession>
<feature type="non-terminal residue" evidence="1">
    <location>
        <position position="369"/>
    </location>
</feature>
<protein>
    <submittedName>
        <fullName evidence="1">Uncharacterized protein</fullName>
    </submittedName>
</protein>